<dbReference type="Proteomes" id="UP000037943">
    <property type="component" value="Unassembled WGS sequence"/>
</dbReference>
<dbReference type="EMBL" id="LGLK01000057">
    <property type="protein sequence ID" value="KPC17624.1"/>
    <property type="molecule type" value="Genomic_DNA"/>
</dbReference>
<gene>
    <name evidence="1" type="ORF">AC499_0826</name>
</gene>
<proteinExistence type="predicted"/>
<accession>A0ABR5KTC6</accession>
<evidence type="ECO:0000313" key="2">
    <source>
        <dbReference type="Proteomes" id="UP000037943"/>
    </source>
</evidence>
<organism evidence="1 2">
    <name type="scientific">Pseudomonas amygdali pv. lachrymans</name>
    <name type="common">Pseudomonas syringae pv. lachrymans</name>
    <dbReference type="NCBI Taxonomy" id="53707"/>
    <lineage>
        <taxon>Bacteria</taxon>
        <taxon>Pseudomonadati</taxon>
        <taxon>Pseudomonadota</taxon>
        <taxon>Gammaproteobacteria</taxon>
        <taxon>Pseudomonadales</taxon>
        <taxon>Pseudomonadaceae</taxon>
        <taxon>Pseudomonas</taxon>
        <taxon>Pseudomonas amygdali</taxon>
    </lineage>
</organism>
<reference evidence="1 2" key="2">
    <citation type="submission" date="2015-10" db="EMBL/GenBank/DDBJ databases">
        <title>Comparative genomics and high-throughput reverse genetic screens identify a new phytobacterial MAMP and an Arabidopsis receptor required for immune elicitation.</title>
        <authorList>
            <person name="Mott G.A."/>
            <person name="Thakur S."/>
            <person name="Wang P.W."/>
            <person name="Desveaux D."/>
            <person name="Guttman D.S."/>
        </authorList>
    </citation>
    <scope>NUCLEOTIDE SEQUENCE [LARGE SCALE GENOMIC DNA]</scope>
    <source>
        <strain evidence="1 2">107</strain>
    </source>
</reference>
<reference evidence="1 2" key="1">
    <citation type="submission" date="2015-07" db="EMBL/GenBank/DDBJ databases">
        <authorList>
            <person name="O'Brien H.E."/>
            <person name="Thakur S."/>
            <person name="Gong Y."/>
            <person name="Wang P.W."/>
            <person name="Guttman D.S."/>
        </authorList>
    </citation>
    <scope>NUCLEOTIDE SEQUENCE [LARGE SCALE GENOMIC DNA]</scope>
    <source>
        <strain evidence="1 2">107</strain>
    </source>
</reference>
<keyword evidence="2" id="KW-1185">Reference proteome</keyword>
<name>A0ABR5KTC6_PSEAV</name>
<sequence>MVAADDYLDFICIQTAIASGQAQSILAQVSALMSQAKKATGKNTLPISDK</sequence>
<protein>
    <submittedName>
        <fullName evidence="1">Uncharacterized protein</fullName>
    </submittedName>
</protein>
<comment type="caution">
    <text evidence="1">The sequence shown here is derived from an EMBL/GenBank/DDBJ whole genome shotgun (WGS) entry which is preliminary data.</text>
</comment>
<evidence type="ECO:0000313" key="1">
    <source>
        <dbReference type="EMBL" id="KPC17624.1"/>
    </source>
</evidence>